<dbReference type="EMBL" id="KF123389">
    <property type="protein sequence ID" value="AIA90691.1"/>
    <property type="molecule type" value="Genomic_DNA"/>
</dbReference>
<keyword evidence="1" id="KW-0677">Repeat</keyword>
<sequence>SGQHHHPCGICGTAQPVPGRRGHYKESVTSISFSDVTLGGEPWYASAVYTLANAGIIYGYDDGTFRPDGAITRAEAVTLLNRLFSRTDSLTESLSSLCRFQDVTSADGWKFREIQEAAISHFSPS</sequence>
<protein>
    <submittedName>
        <fullName evidence="3">SLH</fullName>
    </submittedName>
</protein>
<organism evidence="3">
    <name type="scientific">uncultured Thermoanaerobacterium sp</name>
    <dbReference type="NCBI Taxonomy" id="218933"/>
    <lineage>
        <taxon>Bacteria</taxon>
        <taxon>Bacillati</taxon>
        <taxon>Bacillota</taxon>
        <taxon>Clostridia</taxon>
        <taxon>Thermoanaerobacterales</taxon>
        <taxon>Thermoanaerobacteraceae</taxon>
        <taxon>Thermoanaerobacterium</taxon>
        <taxon>environmental samples</taxon>
    </lineage>
</organism>
<evidence type="ECO:0000259" key="2">
    <source>
        <dbReference type="PROSITE" id="PS51272"/>
    </source>
</evidence>
<feature type="domain" description="SLH" evidence="2">
    <location>
        <begin position="30"/>
        <end position="94"/>
    </location>
</feature>
<name>A0A060CD66_9THEO</name>
<dbReference type="InterPro" id="IPR001119">
    <property type="entry name" value="SLH_dom"/>
</dbReference>
<dbReference type="AlphaFoldDB" id="A0A060CD66"/>
<evidence type="ECO:0000256" key="1">
    <source>
        <dbReference type="ARBA" id="ARBA00022737"/>
    </source>
</evidence>
<accession>A0A060CD66</accession>
<evidence type="ECO:0000313" key="3">
    <source>
        <dbReference type="EMBL" id="AIA90691.1"/>
    </source>
</evidence>
<dbReference type="Pfam" id="PF00395">
    <property type="entry name" value="SLH"/>
    <property type="match status" value="1"/>
</dbReference>
<feature type="non-terminal residue" evidence="3">
    <location>
        <position position="1"/>
    </location>
</feature>
<reference evidence="3" key="1">
    <citation type="journal article" date="2013" name="Environ. Microbiol.">
        <title>Seasonally variable intestinal metagenomes of the red palm weevil (Rhynchophorus ferrugineus).</title>
        <authorList>
            <person name="Jia S."/>
            <person name="Zhang X."/>
            <person name="Zhang G."/>
            <person name="Yin A."/>
            <person name="Zhang S."/>
            <person name="Li F."/>
            <person name="Wang L."/>
            <person name="Zhao D."/>
            <person name="Yun Q."/>
            <person name="Tala"/>
            <person name="Wang J."/>
            <person name="Sun G."/>
            <person name="Baabdullah M."/>
            <person name="Yu X."/>
            <person name="Hu S."/>
            <person name="Al-Mssallem I.S."/>
            <person name="Yu J."/>
        </authorList>
    </citation>
    <scope>NUCLEOTIDE SEQUENCE</scope>
</reference>
<dbReference type="PROSITE" id="PS51272">
    <property type="entry name" value="SLH"/>
    <property type="match status" value="1"/>
</dbReference>
<proteinExistence type="predicted"/>